<evidence type="ECO:0000259" key="8">
    <source>
        <dbReference type="PROSITE" id="PS50109"/>
    </source>
</evidence>
<dbReference type="Gene3D" id="1.10.287.130">
    <property type="match status" value="1"/>
</dbReference>
<dbReference type="InterPro" id="IPR003661">
    <property type="entry name" value="HisK_dim/P_dom"/>
</dbReference>
<evidence type="ECO:0000256" key="3">
    <source>
        <dbReference type="ARBA" id="ARBA00022553"/>
    </source>
</evidence>
<dbReference type="SMART" id="SM00387">
    <property type="entry name" value="HATPase_c"/>
    <property type="match status" value="1"/>
</dbReference>
<dbReference type="AlphaFoldDB" id="A0A0C3R5K4"/>
<dbReference type="InterPro" id="IPR003594">
    <property type="entry name" value="HATPase_dom"/>
</dbReference>
<organism evidence="9 10">
    <name type="scientific">Sanguibacteroides justesenii</name>
    <dbReference type="NCBI Taxonomy" id="1547597"/>
    <lineage>
        <taxon>Bacteria</taxon>
        <taxon>Pseudomonadati</taxon>
        <taxon>Bacteroidota</taxon>
        <taxon>Bacteroidia</taxon>
        <taxon>Bacteroidales</taxon>
        <taxon>Porphyromonadaceae</taxon>
        <taxon>Sanguibacteroides</taxon>
    </lineage>
</organism>
<dbReference type="InterPro" id="IPR005467">
    <property type="entry name" value="His_kinase_dom"/>
</dbReference>
<reference evidence="9 10" key="1">
    <citation type="submission" date="2014-07" db="EMBL/GenBank/DDBJ databases">
        <title>Porphyromonadaceae bacterium OUH 308042 = ATCC BAA-2681 = DSM 28342 draft genome.</title>
        <authorList>
            <person name="Sydenham T.V."/>
            <person name="Hasman H."/>
            <person name="Justensen U.S."/>
        </authorList>
    </citation>
    <scope>NUCLEOTIDE SEQUENCE [LARGE SCALE GENOMIC DNA]</scope>
    <source>
        <strain evidence="9 10">OUH 308042</strain>
    </source>
</reference>
<dbReference type="GO" id="GO:0000155">
    <property type="term" value="F:phosphorelay sensor kinase activity"/>
    <property type="evidence" value="ECO:0007669"/>
    <property type="project" value="InterPro"/>
</dbReference>
<accession>A0A0C3R5K4</accession>
<keyword evidence="7" id="KW-1133">Transmembrane helix</keyword>
<dbReference type="PANTHER" id="PTHR43711:SF1">
    <property type="entry name" value="HISTIDINE KINASE 1"/>
    <property type="match status" value="1"/>
</dbReference>
<dbReference type="Pfam" id="PF02518">
    <property type="entry name" value="HATPase_c"/>
    <property type="match status" value="1"/>
</dbReference>
<protein>
    <recommendedName>
        <fullName evidence="2">histidine kinase</fullName>
        <ecNumber evidence="2">2.7.13.3</ecNumber>
    </recommendedName>
</protein>
<evidence type="ECO:0000256" key="2">
    <source>
        <dbReference type="ARBA" id="ARBA00012438"/>
    </source>
</evidence>
<name>A0A0C3R5K4_9PORP</name>
<keyword evidence="10" id="KW-1185">Reference proteome</keyword>
<dbReference type="Proteomes" id="UP000031980">
    <property type="component" value="Unassembled WGS sequence"/>
</dbReference>
<dbReference type="InterPro" id="IPR004358">
    <property type="entry name" value="Sig_transdc_His_kin-like_C"/>
</dbReference>
<keyword evidence="6" id="KW-0902">Two-component regulatory system</keyword>
<dbReference type="PROSITE" id="PS50109">
    <property type="entry name" value="HIS_KIN"/>
    <property type="match status" value="1"/>
</dbReference>
<evidence type="ECO:0000256" key="5">
    <source>
        <dbReference type="ARBA" id="ARBA00022777"/>
    </source>
</evidence>
<dbReference type="InterPro" id="IPR036097">
    <property type="entry name" value="HisK_dim/P_sf"/>
</dbReference>
<comment type="caution">
    <text evidence="9">The sequence shown here is derived from an EMBL/GenBank/DDBJ whole genome shotgun (WGS) entry which is preliminary data.</text>
</comment>
<dbReference type="CDD" id="cd00082">
    <property type="entry name" value="HisKA"/>
    <property type="match status" value="1"/>
</dbReference>
<keyword evidence="3" id="KW-0597">Phosphoprotein</keyword>
<keyword evidence="5" id="KW-0418">Kinase</keyword>
<keyword evidence="7" id="KW-0812">Transmembrane</keyword>
<proteinExistence type="predicted"/>
<dbReference type="SMART" id="SM00388">
    <property type="entry name" value="HisKA"/>
    <property type="match status" value="1"/>
</dbReference>
<evidence type="ECO:0000256" key="6">
    <source>
        <dbReference type="ARBA" id="ARBA00023012"/>
    </source>
</evidence>
<evidence type="ECO:0000256" key="4">
    <source>
        <dbReference type="ARBA" id="ARBA00022679"/>
    </source>
</evidence>
<dbReference type="InterPro" id="IPR036890">
    <property type="entry name" value="HATPase_C_sf"/>
</dbReference>
<comment type="catalytic activity">
    <reaction evidence="1">
        <text>ATP + protein L-histidine = ADP + protein N-phospho-L-histidine.</text>
        <dbReference type="EC" id="2.7.13.3"/>
    </reaction>
</comment>
<feature type="domain" description="Histidine kinase" evidence="8">
    <location>
        <begin position="194"/>
        <end position="408"/>
    </location>
</feature>
<dbReference type="PRINTS" id="PR00344">
    <property type="entry name" value="BCTRLSENSOR"/>
</dbReference>
<evidence type="ECO:0000313" key="9">
    <source>
        <dbReference type="EMBL" id="KIO44985.1"/>
    </source>
</evidence>
<dbReference type="SUPFAM" id="SSF55874">
    <property type="entry name" value="ATPase domain of HSP90 chaperone/DNA topoisomerase II/histidine kinase"/>
    <property type="match status" value="1"/>
</dbReference>
<gene>
    <name evidence="9" type="ORF">BA92_08215</name>
</gene>
<dbReference type="Pfam" id="PF00512">
    <property type="entry name" value="HisKA"/>
    <property type="match status" value="1"/>
</dbReference>
<feature type="transmembrane region" description="Helical" evidence="7">
    <location>
        <begin position="6"/>
        <end position="24"/>
    </location>
</feature>
<evidence type="ECO:0000256" key="1">
    <source>
        <dbReference type="ARBA" id="ARBA00000085"/>
    </source>
</evidence>
<dbReference type="InterPro" id="IPR050736">
    <property type="entry name" value="Sensor_HK_Regulatory"/>
</dbReference>
<dbReference type="SUPFAM" id="SSF47384">
    <property type="entry name" value="Homodimeric domain of signal transducing histidine kinase"/>
    <property type="match status" value="1"/>
</dbReference>
<evidence type="ECO:0000313" key="10">
    <source>
        <dbReference type="Proteomes" id="UP000031980"/>
    </source>
</evidence>
<dbReference type="PANTHER" id="PTHR43711">
    <property type="entry name" value="TWO-COMPONENT HISTIDINE KINASE"/>
    <property type="match status" value="1"/>
</dbReference>
<evidence type="ECO:0000256" key="7">
    <source>
        <dbReference type="SAM" id="Phobius"/>
    </source>
</evidence>
<keyword evidence="7" id="KW-0472">Membrane</keyword>
<keyword evidence="4" id="KW-0808">Transferase</keyword>
<sequence>MTYHIFIILLCGVVVLLIYKMLYLKKQLQHKIREIKDITSFSESIFENIQAYVLLINPDFIVLKTNFYALTSTQASSPKRVGELFNCINAIEAGECGKGELCKTCIIRQTITNSLRHKSNFSKLEATLQIQISDKKVHSCHVLIYGSYMYTQPSGGMLLTICDITDQKQNELRLEDIKEKFKRVERSKSLFLSNLGHKIRNQLNGILGWTSLVIADQKLTSTQQQEYINLIYQNTDNLLHLSDNIIQFSQVDNVDIDISPSVFNVKELCQNLINIRLSYSHPNVILYLDKTVEDIIVYSDQMKLHQILLNIISNAQRFTNKGFIRIACQINKKQHSVDFVVEDTGCGMSEEQQIHLFERFYRGNDFSDSPGLGLSICQAYIKALGGDIRVQSKKDRGTSVFFSIKKNDIPKEELIL</sequence>
<dbReference type="EMBL" id="JPIU01000038">
    <property type="protein sequence ID" value="KIO44985.1"/>
    <property type="molecule type" value="Genomic_DNA"/>
</dbReference>
<dbReference type="EC" id="2.7.13.3" evidence="2"/>
<dbReference type="Gene3D" id="3.30.565.10">
    <property type="entry name" value="Histidine kinase-like ATPase, C-terminal domain"/>
    <property type="match status" value="1"/>
</dbReference>